<reference evidence="1" key="2">
    <citation type="submission" date="2015-06" db="UniProtKB">
        <authorList>
            <consortium name="EnsemblPlants"/>
        </authorList>
    </citation>
    <scope>IDENTIFICATION</scope>
    <source>
        <strain evidence="1">DM1-3 516 R44</strain>
    </source>
</reference>
<evidence type="ECO:0000313" key="1">
    <source>
        <dbReference type="EnsemblPlants" id="PGSC0003DMT400096778"/>
    </source>
</evidence>
<keyword evidence="2" id="KW-1185">Reference proteome</keyword>
<proteinExistence type="predicted"/>
<reference evidence="2" key="1">
    <citation type="journal article" date="2011" name="Nature">
        <title>Genome sequence and analysis of the tuber crop potato.</title>
        <authorList>
            <consortium name="The Potato Genome Sequencing Consortium"/>
        </authorList>
    </citation>
    <scope>NUCLEOTIDE SEQUENCE [LARGE SCALE GENOMIC DNA]</scope>
    <source>
        <strain evidence="2">cv. DM1-3 516 R44</strain>
    </source>
</reference>
<dbReference type="PaxDb" id="4113-PGSC0003DMT400096778"/>
<dbReference type="Gramene" id="PGSC0003DMT400096778">
    <property type="protein sequence ID" value="PGSC0003DMT400096778"/>
    <property type="gene ID" value="PGSC0003DMG400046349"/>
</dbReference>
<dbReference type="InParanoid" id="M1DZ82"/>
<evidence type="ECO:0000313" key="2">
    <source>
        <dbReference type="Proteomes" id="UP000011115"/>
    </source>
</evidence>
<organism evidence="1 2">
    <name type="scientific">Solanum tuberosum</name>
    <name type="common">Potato</name>
    <dbReference type="NCBI Taxonomy" id="4113"/>
    <lineage>
        <taxon>Eukaryota</taxon>
        <taxon>Viridiplantae</taxon>
        <taxon>Streptophyta</taxon>
        <taxon>Embryophyta</taxon>
        <taxon>Tracheophyta</taxon>
        <taxon>Spermatophyta</taxon>
        <taxon>Magnoliopsida</taxon>
        <taxon>eudicotyledons</taxon>
        <taxon>Gunneridae</taxon>
        <taxon>Pentapetalae</taxon>
        <taxon>asterids</taxon>
        <taxon>lamiids</taxon>
        <taxon>Solanales</taxon>
        <taxon>Solanaceae</taxon>
        <taxon>Solanoideae</taxon>
        <taxon>Solaneae</taxon>
        <taxon>Solanum</taxon>
    </lineage>
</organism>
<dbReference type="AlphaFoldDB" id="M1DZ82"/>
<name>M1DZ82_SOLTU</name>
<protein>
    <submittedName>
        <fullName evidence="1">Uncharacterized protein</fullName>
    </submittedName>
</protein>
<sequence>MHWELLYILQGIQHDMELSMSYAGKDMTFVHDPRKGRDKTEPKRLNKFVSMNGNKESINVNVSLVKFIMKESKKQSVKITFRECSIQESTLREMQEKEYHFLYADVSEILMTCLILSSLSFKR</sequence>
<accession>M1DZ82</accession>
<dbReference type="EnsemblPlants" id="PGSC0003DMT400096778">
    <property type="protein sequence ID" value="PGSC0003DMT400096778"/>
    <property type="gene ID" value="PGSC0003DMG400046349"/>
</dbReference>
<dbReference type="Proteomes" id="UP000011115">
    <property type="component" value="Unassembled WGS sequence"/>
</dbReference>
<dbReference type="HOGENOM" id="CLU_2019333_0_0_1"/>